<organism evidence="2 3">
    <name type="scientific">Cloacibacillus porcorum</name>
    <dbReference type="NCBI Taxonomy" id="1197717"/>
    <lineage>
        <taxon>Bacteria</taxon>
        <taxon>Thermotogati</taxon>
        <taxon>Synergistota</taxon>
        <taxon>Synergistia</taxon>
        <taxon>Synergistales</taxon>
        <taxon>Synergistaceae</taxon>
        <taxon>Cloacibacillus</taxon>
    </lineage>
</organism>
<dbReference type="PANTHER" id="PTHR28629">
    <property type="entry name" value="TRIOKINASE/FMN CYCLASE"/>
    <property type="match status" value="1"/>
</dbReference>
<dbReference type="InterPro" id="IPR004006">
    <property type="entry name" value="DhaK_dom"/>
</dbReference>
<dbReference type="FunFam" id="3.40.50.10440:FF:000001">
    <property type="entry name" value="Dihydroxyacetone kinase, DhaK subunit"/>
    <property type="match status" value="1"/>
</dbReference>
<keyword evidence="2" id="KW-0418">Kinase</keyword>
<dbReference type="KEGG" id="cpor:BED41_12390"/>
<dbReference type="GO" id="GO:0019563">
    <property type="term" value="P:glycerol catabolic process"/>
    <property type="evidence" value="ECO:0007669"/>
    <property type="project" value="TreeGrafter"/>
</dbReference>
<evidence type="ECO:0000259" key="1">
    <source>
        <dbReference type="PROSITE" id="PS51481"/>
    </source>
</evidence>
<dbReference type="InterPro" id="IPR050861">
    <property type="entry name" value="Dihydroxyacetone_Kinase"/>
</dbReference>
<accession>A0A1B2I757</accession>
<protein>
    <submittedName>
        <fullName evidence="2">Glycerol kinase</fullName>
    </submittedName>
</protein>
<dbReference type="OrthoDB" id="9806345at2"/>
<dbReference type="GeneID" id="83058644"/>
<sequence>MAMKKFINNSETLTKELLKGMALAFPDKIEVRENNLVINKNMEKADRVHIVTLGGAGHEPALSGFVGDGMFDISVVGDVFAAPGPAACFEALSLASAPKGALFVVLNHAGDMMAAEMTMEQVEDAGIKVARVTTQEDISNAPRSDSDNRRGLVGCIPLAKVAGGAAGMGKDLEEVRAIAQKFADNMATIAVACRGATHPANGAEISRFGEDDMEIGMGQHGEGGGGRMTMKSARETAAIMTQALLDDLSIKEGEEVMLIVNGSGATTLMEQLIVFKDCVEYLKGKGVKVVASHVGELLTVQEAAGFQLFMARMDGELLKYWKAPCDTPYYTVK</sequence>
<dbReference type="GO" id="GO:0005829">
    <property type="term" value="C:cytosol"/>
    <property type="evidence" value="ECO:0007669"/>
    <property type="project" value="TreeGrafter"/>
</dbReference>
<gene>
    <name evidence="2" type="ORF">BED41_12390</name>
</gene>
<name>A0A1B2I757_9BACT</name>
<dbReference type="PROSITE" id="PS51481">
    <property type="entry name" value="DHAK"/>
    <property type="match status" value="1"/>
</dbReference>
<keyword evidence="3" id="KW-1185">Reference proteome</keyword>
<dbReference type="STRING" id="1197717.BED41_12390"/>
<dbReference type="RefSeq" id="WP_066746808.1">
    <property type="nucleotide sequence ID" value="NZ_CAUFKJ010000003.1"/>
</dbReference>
<dbReference type="Gene3D" id="3.30.1180.20">
    <property type="entry name" value="Dihydroxyacetone kinase, domain 2"/>
    <property type="match status" value="1"/>
</dbReference>
<keyword evidence="2" id="KW-0808">Transferase</keyword>
<evidence type="ECO:0000313" key="2">
    <source>
        <dbReference type="EMBL" id="ANZ45812.1"/>
    </source>
</evidence>
<dbReference type="Proteomes" id="UP000093044">
    <property type="component" value="Chromosome"/>
</dbReference>
<dbReference type="Gene3D" id="3.40.50.10440">
    <property type="entry name" value="Dihydroxyacetone kinase, domain 1"/>
    <property type="match status" value="1"/>
</dbReference>
<evidence type="ECO:0000313" key="3">
    <source>
        <dbReference type="Proteomes" id="UP000093044"/>
    </source>
</evidence>
<proteinExistence type="predicted"/>
<reference evidence="2" key="1">
    <citation type="submission" date="2016-08" db="EMBL/GenBank/DDBJ databases">
        <title>Complete genome of Cloacibacillus porcorum.</title>
        <authorList>
            <person name="Looft T."/>
            <person name="Bayles D.O."/>
            <person name="Alt D.P."/>
        </authorList>
    </citation>
    <scope>NUCLEOTIDE SEQUENCE [LARGE SCALE GENOMIC DNA]</scope>
    <source>
        <strain evidence="2">CL-84</strain>
    </source>
</reference>
<dbReference type="SUPFAM" id="SSF82549">
    <property type="entry name" value="DAK1/DegV-like"/>
    <property type="match status" value="1"/>
</dbReference>
<dbReference type="EMBL" id="CP016757">
    <property type="protein sequence ID" value="ANZ45812.1"/>
    <property type="molecule type" value="Genomic_DNA"/>
</dbReference>
<dbReference type="Pfam" id="PF02733">
    <property type="entry name" value="Dak1"/>
    <property type="match status" value="1"/>
</dbReference>
<dbReference type="AlphaFoldDB" id="A0A1B2I757"/>
<dbReference type="PANTHER" id="PTHR28629:SF4">
    <property type="entry name" value="TRIOKINASE_FMN CYCLASE"/>
    <property type="match status" value="1"/>
</dbReference>
<dbReference type="GO" id="GO:0004371">
    <property type="term" value="F:glycerone kinase activity"/>
    <property type="evidence" value="ECO:0007669"/>
    <property type="project" value="InterPro"/>
</dbReference>
<feature type="domain" description="DhaK" evidence="1">
    <location>
        <begin position="9"/>
        <end position="330"/>
    </location>
</feature>